<dbReference type="AlphaFoldDB" id="A0A4Q4TL03"/>
<evidence type="ECO:0000256" key="5">
    <source>
        <dbReference type="ARBA" id="ARBA00023136"/>
    </source>
</evidence>
<dbReference type="Proteomes" id="UP000293360">
    <property type="component" value="Unassembled WGS sequence"/>
</dbReference>
<dbReference type="InterPro" id="IPR051836">
    <property type="entry name" value="Kremen_rcpt"/>
</dbReference>
<keyword evidence="5" id="KW-0472">Membrane</keyword>
<dbReference type="EMBL" id="QJNU01000139">
    <property type="protein sequence ID" value="RYP06190.1"/>
    <property type="molecule type" value="Genomic_DNA"/>
</dbReference>
<name>A0A4Q4TL03_9PEZI</name>
<feature type="chain" id="PRO_5020272551" description="WSC domain-containing protein" evidence="7">
    <location>
        <begin position="26"/>
        <end position="229"/>
    </location>
</feature>
<dbReference type="InterPro" id="IPR002889">
    <property type="entry name" value="WSC_carb-bd"/>
</dbReference>
<keyword evidence="10" id="KW-1185">Reference proteome</keyword>
<feature type="domain" description="WSC" evidence="8">
    <location>
        <begin position="75"/>
        <end position="193"/>
    </location>
</feature>
<evidence type="ECO:0000256" key="1">
    <source>
        <dbReference type="ARBA" id="ARBA00004167"/>
    </source>
</evidence>
<evidence type="ECO:0000313" key="10">
    <source>
        <dbReference type="Proteomes" id="UP000293360"/>
    </source>
</evidence>
<dbReference type="GO" id="GO:0005886">
    <property type="term" value="C:plasma membrane"/>
    <property type="evidence" value="ECO:0007669"/>
    <property type="project" value="TreeGrafter"/>
</dbReference>
<comment type="subcellular location">
    <subcellularLocation>
        <location evidence="1">Membrane</location>
        <topology evidence="1">Single-pass membrane protein</topology>
    </subcellularLocation>
</comment>
<dbReference type="Pfam" id="PF01822">
    <property type="entry name" value="WSC"/>
    <property type="match status" value="1"/>
</dbReference>
<evidence type="ECO:0000256" key="6">
    <source>
        <dbReference type="ARBA" id="ARBA00023180"/>
    </source>
</evidence>
<dbReference type="PROSITE" id="PS51212">
    <property type="entry name" value="WSC"/>
    <property type="match status" value="1"/>
</dbReference>
<comment type="caution">
    <text evidence="9">The sequence shown here is derived from an EMBL/GenBank/DDBJ whole genome shotgun (WGS) entry which is preliminary data.</text>
</comment>
<keyword evidence="6" id="KW-0325">Glycoprotein</keyword>
<dbReference type="STRING" id="155417.A0A4Q4TL03"/>
<evidence type="ECO:0000313" key="9">
    <source>
        <dbReference type="EMBL" id="RYP06190.1"/>
    </source>
</evidence>
<organism evidence="9 10">
    <name type="scientific">Monosporascus ibericus</name>
    <dbReference type="NCBI Taxonomy" id="155417"/>
    <lineage>
        <taxon>Eukaryota</taxon>
        <taxon>Fungi</taxon>
        <taxon>Dikarya</taxon>
        <taxon>Ascomycota</taxon>
        <taxon>Pezizomycotina</taxon>
        <taxon>Sordariomycetes</taxon>
        <taxon>Xylariomycetidae</taxon>
        <taxon>Xylariales</taxon>
        <taxon>Xylariales incertae sedis</taxon>
        <taxon>Monosporascus</taxon>
    </lineage>
</organism>
<proteinExistence type="predicted"/>
<gene>
    <name evidence="9" type="ORF">DL764_003282</name>
</gene>
<feature type="signal peptide" evidence="7">
    <location>
        <begin position="1"/>
        <end position="25"/>
    </location>
</feature>
<evidence type="ECO:0000259" key="8">
    <source>
        <dbReference type="PROSITE" id="PS51212"/>
    </source>
</evidence>
<reference evidence="9 10" key="1">
    <citation type="submission" date="2018-06" db="EMBL/GenBank/DDBJ databases">
        <title>Complete Genomes of Monosporascus.</title>
        <authorList>
            <person name="Robinson A.J."/>
            <person name="Natvig D.O."/>
        </authorList>
    </citation>
    <scope>NUCLEOTIDE SEQUENCE [LARGE SCALE GENOMIC DNA]</scope>
    <source>
        <strain evidence="9 10">CBS 110550</strain>
    </source>
</reference>
<evidence type="ECO:0000256" key="2">
    <source>
        <dbReference type="ARBA" id="ARBA00022692"/>
    </source>
</evidence>
<keyword evidence="4" id="KW-1133">Transmembrane helix</keyword>
<keyword evidence="3 7" id="KW-0732">Signal</keyword>
<dbReference type="PANTHER" id="PTHR24269">
    <property type="entry name" value="KREMEN PROTEIN"/>
    <property type="match status" value="1"/>
</dbReference>
<dbReference type="PANTHER" id="PTHR24269:SF16">
    <property type="entry name" value="PROTEIN SLG1"/>
    <property type="match status" value="1"/>
</dbReference>
<evidence type="ECO:0000256" key="4">
    <source>
        <dbReference type="ARBA" id="ARBA00022989"/>
    </source>
</evidence>
<dbReference type="OrthoDB" id="5985073at2759"/>
<keyword evidence="2" id="KW-0812">Transmembrane</keyword>
<protein>
    <recommendedName>
        <fullName evidence="8">WSC domain-containing protein</fullName>
    </recommendedName>
</protein>
<evidence type="ECO:0000256" key="7">
    <source>
        <dbReference type="SAM" id="SignalP"/>
    </source>
</evidence>
<accession>A0A4Q4TL03</accession>
<evidence type="ECO:0000256" key="3">
    <source>
        <dbReference type="ARBA" id="ARBA00022729"/>
    </source>
</evidence>
<sequence>MFRVSSSRLAVLALGVLYTTRPAAAQGPIQHPMSDKQLGHLVPAAVCTSTITVGILPIPIPTPTPTLRPWPKQGDYSYMGCFNDTNPDDPALPAALTVMVKGNMTAPGCIDACLAGADFTGRDEADEGVRETGQYRYAGLEWDDEKNLTLCMCSDNLSPVSEQRNDNECNRTCDGNQTWMCGGIDRISLYTLPEGGYSGAGGHMVGAGAVSGVSLGALLVSGLVTFGLF</sequence>